<dbReference type="GO" id="GO:0006152">
    <property type="term" value="P:purine nucleoside catabolic process"/>
    <property type="evidence" value="ECO:0007669"/>
    <property type="project" value="TreeGrafter"/>
</dbReference>
<proteinExistence type="predicted"/>
<evidence type="ECO:0000313" key="4">
    <source>
        <dbReference type="EMBL" id="CAB4618858.1"/>
    </source>
</evidence>
<gene>
    <name evidence="4" type="ORF">UFOPK1909_00402</name>
</gene>
<keyword evidence="2" id="KW-0326">Glycosidase</keyword>
<dbReference type="GO" id="GO:0008477">
    <property type="term" value="F:purine nucleosidase activity"/>
    <property type="evidence" value="ECO:0007669"/>
    <property type="project" value="TreeGrafter"/>
</dbReference>
<dbReference type="EMBL" id="CAEZVD010000024">
    <property type="protein sequence ID" value="CAB4618858.1"/>
    <property type="molecule type" value="Genomic_DNA"/>
</dbReference>
<dbReference type="PANTHER" id="PTHR12304:SF4">
    <property type="entry name" value="URIDINE NUCLEOSIDASE"/>
    <property type="match status" value="1"/>
</dbReference>
<dbReference type="SUPFAM" id="SSF53590">
    <property type="entry name" value="Nucleoside hydrolase"/>
    <property type="match status" value="1"/>
</dbReference>
<dbReference type="InterPro" id="IPR036452">
    <property type="entry name" value="Ribo_hydro-like"/>
</dbReference>
<name>A0A6J6ID29_9ZZZZ</name>
<dbReference type="GO" id="GO:0005829">
    <property type="term" value="C:cytosol"/>
    <property type="evidence" value="ECO:0007669"/>
    <property type="project" value="TreeGrafter"/>
</dbReference>
<dbReference type="InterPro" id="IPR023186">
    <property type="entry name" value="IUNH"/>
</dbReference>
<organism evidence="4">
    <name type="scientific">freshwater metagenome</name>
    <dbReference type="NCBI Taxonomy" id="449393"/>
    <lineage>
        <taxon>unclassified sequences</taxon>
        <taxon>metagenomes</taxon>
        <taxon>ecological metagenomes</taxon>
    </lineage>
</organism>
<dbReference type="Pfam" id="PF01156">
    <property type="entry name" value="IU_nuc_hydro"/>
    <property type="match status" value="1"/>
</dbReference>
<protein>
    <submittedName>
        <fullName evidence="4">Unannotated protein</fullName>
    </submittedName>
</protein>
<dbReference type="PANTHER" id="PTHR12304">
    <property type="entry name" value="INOSINE-URIDINE PREFERRING NUCLEOSIDE HYDROLASE"/>
    <property type="match status" value="1"/>
</dbReference>
<keyword evidence="1" id="KW-0378">Hydrolase</keyword>
<dbReference type="AlphaFoldDB" id="A0A6J6ID29"/>
<feature type="domain" description="Inosine/uridine-preferring nucleoside hydrolase" evidence="3">
    <location>
        <begin position="37"/>
        <end position="219"/>
    </location>
</feature>
<evidence type="ECO:0000256" key="1">
    <source>
        <dbReference type="ARBA" id="ARBA00022801"/>
    </source>
</evidence>
<evidence type="ECO:0000259" key="3">
    <source>
        <dbReference type="Pfam" id="PF01156"/>
    </source>
</evidence>
<reference evidence="4" key="1">
    <citation type="submission" date="2020-05" db="EMBL/GenBank/DDBJ databases">
        <authorList>
            <person name="Chiriac C."/>
            <person name="Salcher M."/>
            <person name="Ghai R."/>
            <person name="Kavagutti S V."/>
        </authorList>
    </citation>
    <scope>NUCLEOTIDE SEQUENCE</scope>
</reference>
<sequence>MNRPITEGASPRIRVISDNDYSGDPDGLIQLAHVLLSPSADVRAIIGSHLRKDVPWPVAESPATEAAQFAAELLALAGLNYTVPVFAGAETGMRSAKEPMSNAAVDFIISEALREDTELPLYYLCGGPLTQIASAYLKEPKIAKRLKLVWIGGHGYYSSSEHKEAEFNLSADIFAAQVIFNDSDIELWQVPESAYGTTLVSRAETIQRVANQGKMGDYIWEKYRDVEVFAKSIGLNFGEVFVYGDSPLVSLTVLQTAFSGLSMSSESKLVRAPQISDSGAYAFGEEGREIRVFTSIDTRLMVEDFFTKLNYLASNEAGS</sequence>
<dbReference type="Gene3D" id="3.90.245.10">
    <property type="entry name" value="Ribonucleoside hydrolase-like"/>
    <property type="match status" value="1"/>
</dbReference>
<evidence type="ECO:0000256" key="2">
    <source>
        <dbReference type="ARBA" id="ARBA00023295"/>
    </source>
</evidence>
<accession>A0A6J6ID29</accession>
<dbReference type="InterPro" id="IPR001910">
    <property type="entry name" value="Inosine/uridine_hydrolase_dom"/>
</dbReference>